<dbReference type="AlphaFoldDB" id="A0A7K3WQH2"/>
<dbReference type="PROSITE" id="PS51257">
    <property type="entry name" value="PROKAR_LIPOPROTEIN"/>
    <property type="match status" value="1"/>
</dbReference>
<evidence type="ECO:0000313" key="2">
    <source>
        <dbReference type="Proteomes" id="UP000486602"/>
    </source>
</evidence>
<accession>A0A7K3WQH2</accession>
<gene>
    <name evidence="1" type="ORF">G3O08_09550</name>
</gene>
<dbReference type="RefSeq" id="WP_163285140.1">
    <property type="nucleotide sequence ID" value="NZ_JAAGVY010000015.1"/>
</dbReference>
<reference evidence="1 2" key="1">
    <citation type="submission" date="2020-02" db="EMBL/GenBank/DDBJ databases">
        <title>Out from the shadows clarifying the taxonomy of the family Cryomorphaceae and related taxa by utilizing the GTDB taxonomic framework.</title>
        <authorList>
            <person name="Bowman J.P."/>
        </authorList>
    </citation>
    <scope>NUCLEOTIDE SEQUENCE [LARGE SCALE GENOMIC DNA]</scope>
    <source>
        <strain evidence="1 2">QSSC 1-22</strain>
    </source>
</reference>
<evidence type="ECO:0008006" key="3">
    <source>
        <dbReference type="Google" id="ProtNLM"/>
    </source>
</evidence>
<organism evidence="1 2">
    <name type="scientific">Cryomorpha ignava</name>
    <dbReference type="NCBI Taxonomy" id="101383"/>
    <lineage>
        <taxon>Bacteria</taxon>
        <taxon>Pseudomonadati</taxon>
        <taxon>Bacteroidota</taxon>
        <taxon>Flavobacteriia</taxon>
        <taxon>Flavobacteriales</taxon>
        <taxon>Cryomorphaceae</taxon>
        <taxon>Cryomorpha</taxon>
    </lineage>
</organism>
<proteinExistence type="predicted"/>
<sequence>MKNLITFLLFIGGLIFLTSCGKEVIDHRWKYMGDWEFTVHKSSFNVDSIGSSSQENFTYNGEIVIADCCDKIGIHYGSEDILIAKLDRDGNLYDLPSDHCRGVFDGTDRVHIYLRWGGLGGGISHVVDGVRK</sequence>
<protein>
    <recommendedName>
        <fullName evidence="3">Lipoprotein</fullName>
    </recommendedName>
</protein>
<name>A0A7K3WQH2_9FLAO</name>
<keyword evidence="2" id="KW-1185">Reference proteome</keyword>
<evidence type="ECO:0000313" key="1">
    <source>
        <dbReference type="EMBL" id="NEN23744.1"/>
    </source>
</evidence>
<dbReference type="EMBL" id="JAAGVY010000015">
    <property type="protein sequence ID" value="NEN23744.1"/>
    <property type="molecule type" value="Genomic_DNA"/>
</dbReference>
<comment type="caution">
    <text evidence="1">The sequence shown here is derived from an EMBL/GenBank/DDBJ whole genome shotgun (WGS) entry which is preliminary data.</text>
</comment>
<dbReference type="Proteomes" id="UP000486602">
    <property type="component" value="Unassembled WGS sequence"/>
</dbReference>